<gene>
    <name evidence="2" type="ORF">LCGC14_0094590</name>
</gene>
<comment type="caution">
    <text evidence="2">The sequence shown here is derived from an EMBL/GenBank/DDBJ whole genome shotgun (WGS) entry which is preliminary data.</text>
</comment>
<sequence>MADSGKSFRKLDRPSRVAPMAAVWASIVVAALAILTAIDAAAGPNCNGSPTTTPATMPAAPTGKAASFLDQFNTTGLTVPRDQLLRGGPAKDGIPALVNPKTVAAGKATFPDPDALVIRVTVGDQTRAYPIGILNWHEIANDELGGVPIAVIYCPLCNSASIIDRRIDDKTLTFGVSGLLHNSNVVLYDRTDQALWSQVGLTAISGPYVGRSLKHLPFEIMTFEAFKAAQPNATVLSERTGHKRDYRANPYVGYFATDAVWFPVTHTDARLPAKSRILGVKIGDIVRAYPLDEIRKAPDGTITETFDEGVLVVKVGDGQDELAVVAMPEEARIVYTFWFDWVAMHPKTQLWRHPASPATAPGSDSAPTSQP</sequence>
<dbReference type="EMBL" id="LAZR01000026">
    <property type="protein sequence ID" value="KKO03534.1"/>
    <property type="molecule type" value="Genomic_DNA"/>
</dbReference>
<proteinExistence type="predicted"/>
<reference evidence="2" key="1">
    <citation type="journal article" date="2015" name="Nature">
        <title>Complex archaea that bridge the gap between prokaryotes and eukaryotes.</title>
        <authorList>
            <person name="Spang A."/>
            <person name="Saw J.H."/>
            <person name="Jorgensen S.L."/>
            <person name="Zaremba-Niedzwiedzka K."/>
            <person name="Martijn J."/>
            <person name="Lind A.E."/>
            <person name="van Eijk R."/>
            <person name="Schleper C."/>
            <person name="Guy L."/>
            <person name="Ettema T.J."/>
        </authorList>
    </citation>
    <scope>NUCLEOTIDE SEQUENCE</scope>
</reference>
<evidence type="ECO:0000313" key="2">
    <source>
        <dbReference type="EMBL" id="KKO03534.1"/>
    </source>
</evidence>
<feature type="region of interest" description="Disordered" evidence="1">
    <location>
        <begin position="352"/>
        <end position="371"/>
    </location>
</feature>
<organism evidence="2">
    <name type="scientific">marine sediment metagenome</name>
    <dbReference type="NCBI Taxonomy" id="412755"/>
    <lineage>
        <taxon>unclassified sequences</taxon>
        <taxon>metagenomes</taxon>
        <taxon>ecological metagenomes</taxon>
    </lineage>
</organism>
<accession>A0A0F9YGL2</accession>
<name>A0A0F9YGL2_9ZZZZ</name>
<dbReference type="Pfam" id="PF11376">
    <property type="entry name" value="DUF3179"/>
    <property type="match status" value="1"/>
</dbReference>
<dbReference type="AlphaFoldDB" id="A0A0F9YGL2"/>
<dbReference type="InterPro" id="IPR021516">
    <property type="entry name" value="DUF3179"/>
</dbReference>
<evidence type="ECO:0000256" key="1">
    <source>
        <dbReference type="SAM" id="MobiDB-lite"/>
    </source>
</evidence>
<evidence type="ECO:0008006" key="3">
    <source>
        <dbReference type="Google" id="ProtNLM"/>
    </source>
</evidence>
<protein>
    <recommendedName>
        <fullName evidence="3">DUF3179 domain-containing protein</fullName>
    </recommendedName>
</protein>